<dbReference type="InterPro" id="IPR002297">
    <property type="entry name" value="DNA-dir_DNA_pol_A_mt"/>
</dbReference>
<dbReference type="GO" id="GO:0003677">
    <property type="term" value="F:DNA binding"/>
    <property type="evidence" value="ECO:0007669"/>
    <property type="project" value="InterPro"/>
</dbReference>
<evidence type="ECO:0000313" key="4">
    <source>
        <dbReference type="EMBL" id="KAJ8729039.1"/>
    </source>
</evidence>
<protein>
    <submittedName>
        <fullName evidence="3">Uncharacterized protein</fullName>
    </submittedName>
</protein>
<dbReference type="SUPFAM" id="SSF56672">
    <property type="entry name" value="DNA/RNA polymerases"/>
    <property type="match status" value="1"/>
</dbReference>
<dbReference type="AlphaFoldDB" id="A0AAD7YVW9"/>
<dbReference type="GO" id="GO:0003887">
    <property type="term" value="F:DNA-directed DNA polymerase activity"/>
    <property type="evidence" value="ECO:0007669"/>
    <property type="project" value="TreeGrafter"/>
</dbReference>
<gene>
    <name evidence="1" type="ORF">PYW07_006732</name>
    <name evidence="2" type="ORF">PYW07_006733</name>
    <name evidence="3" type="ORF">PYW07_006734</name>
    <name evidence="4" type="ORF">PYW07_006735</name>
</gene>
<evidence type="ECO:0000313" key="2">
    <source>
        <dbReference type="EMBL" id="KAJ8729037.1"/>
    </source>
</evidence>
<dbReference type="PANTHER" id="PTHR10267">
    <property type="entry name" value="DNA POLYMERASE SUBUNIT GAMMA-1"/>
    <property type="match status" value="1"/>
</dbReference>
<dbReference type="GO" id="GO:0006264">
    <property type="term" value="P:mitochondrial DNA replication"/>
    <property type="evidence" value="ECO:0007669"/>
    <property type="project" value="TreeGrafter"/>
</dbReference>
<evidence type="ECO:0000313" key="1">
    <source>
        <dbReference type="EMBL" id="KAJ8729036.1"/>
    </source>
</evidence>
<keyword evidence="5" id="KW-1185">Reference proteome</keyword>
<proteinExistence type="predicted"/>
<organism evidence="3 5">
    <name type="scientific">Mythimna separata</name>
    <name type="common">Oriental armyworm</name>
    <name type="synonym">Pseudaletia separata</name>
    <dbReference type="NCBI Taxonomy" id="271217"/>
    <lineage>
        <taxon>Eukaryota</taxon>
        <taxon>Metazoa</taxon>
        <taxon>Ecdysozoa</taxon>
        <taxon>Arthropoda</taxon>
        <taxon>Hexapoda</taxon>
        <taxon>Insecta</taxon>
        <taxon>Pterygota</taxon>
        <taxon>Neoptera</taxon>
        <taxon>Endopterygota</taxon>
        <taxon>Lepidoptera</taxon>
        <taxon>Glossata</taxon>
        <taxon>Ditrysia</taxon>
        <taxon>Noctuoidea</taxon>
        <taxon>Noctuidae</taxon>
        <taxon>Noctuinae</taxon>
        <taxon>Hadenini</taxon>
        <taxon>Mythimna</taxon>
    </lineage>
</organism>
<accession>A0AAD7YVW9</accession>
<dbReference type="Proteomes" id="UP001231518">
    <property type="component" value="Chromosome 19"/>
</dbReference>
<dbReference type="EMBL" id="JARGEI010000007">
    <property type="protein sequence ID" value="KAJ8729039.1"/>
    <property type="molecule type" value="Genomic_DNA"/>
</dbReference>
<evidence type="ECO:0000313" key="3">
    <source>
        <dbReference type="EMBL" id="KAJ8729038.1"/>
    </source>
</evidence>
<dbReference type="GO" id="GO:0005760">
    <property type="term" value="C:gamma DNA polymerase complex"/>
    <property type="evidence" value="ECO:0007669"/>
    <property type="project" value="InterPro"/>
</dbReference>
<reference evidence="3" key="1">
    <citation type="submission" date="2023-03" db="EMBL/GenBank/DDBJ databases">
        <title>Chromosome-level genomes of two armyworms, Mythimna separata and Mythimna loreyi, provide insights into the biosynthesis and reception of sex pheromones.</title>
        <authorList>
            <person name="Zhao H."/>
        </authorList>
    </citation>
    <scope>NUCLEOTIDE SEQUENCE</scope>
    <source>
        <strain evidence="3">BeijingLab</strain>
        <tissue evidence="3">Pupa</tissue>
    </source>
</reference>
<dbReference type="GO" id="GO:0008408">
    <property type="term" value="F:3'-5' exonuclease activity"/>
    <property type="evidence" value="ECO:0007669"/>
    <property type="project" value="TreeGrafter"/>
</dbReference>
<dbReference type="EMBL" id="JARGEI010000007">
    <property type="protein sequence ID" value="KAJ8729036.1"/>
    <property type="molecule type" value="Genomic_DNA"/>
</dbReference>
<dbReference type="EMBL" id="JARGEI010000007">
    <property type="protein sequence ID" value="KAJ8729038.1"/>
    <property type="molecule type" value="Genomic_DNA"/>
</dbReference>
<dbReference type="PANTHER" id="PTHR10267:SF0">
    <property type="entry name" value="DNA POLYMERASE SUBUNIT GAMMA-1"/>
    <property type="match status" value="1"/>
</dbReference>
<comment type="caution">
    <text evidence="3">The sequence shown here is derived from an EMBL/GenBank/DDBJ whole genome shotgun (WGS) entry which is preliminary data.</text>
</comment>
<sequence length="82" mass="8453">MTASNAHAERVGSELRAMVQAPPGHSASEPTWMTASNAHAERVGSELRAMVQAPPGHSFVGADVDSQVSSTVCVAVPASRRG</sequence>
<name>A0AAD7YVW9_MYTSE</name>
<dbReference type="EMBL" id="JARGEI010000007">
    <property type="protein sequence ID" value="KAJ8729037.1"/>
    <property type="molecule type" value="Genomic_DNA"/>
</dbReference>
<evidence type="ECO:0000313" key="5">
    <source>
        <dbReference type="Proteomes" id="UP001231518"/>
    </source>
</evidence>
<dbReference type="InterPro" id="IPR043502">
    <property type="entry name" value="DNA/RNA_pol_sf"/>
</dbReference>